<feature type="compositionally biased region" description="Basic residues" evidence="1">
    <location>
        <begin position="135"/>
        <end position="144"/>
    </location>
</feature>
<feature type="transmembrane region" description="Helical" evidence="2">
    <location>
        <begin position="6"/>
        <end position="25"/>
    </location>
</feature>
<organism evidence="3 4">
    <name type="scientific">Methanocella paludicola (strain DSM 17711 / JCM 13418 / NBRC 101707 / SANAE)</name>
    <dbReference type="NCBI Taxonomy" id="304371"/>
    <lineage>
        <taxon>Archaea</taxon>
        <taxon>Methanobacteriati</taxon>
        <taxon>Methanobacteriota</taxon>
        <taxon>Stenosarchaea group</taxon>
        <taxon>Methanomicrobia</taxon>
        <taxon>Methanocellales</taxon>
        <taxon>Methanocellaceae</taxon>
        <taxon>Methanocella</taxon>
    </lineage>
</organism>
<evidence type="ECO:0000256" key="1">
    <source>
        <dbReference type="SAM" id="MobiDB-lite"/>
    </source>
</evidence>
<gene>
    <name evidence="3" type="ordered locus">MCP_2187</name>
</gene>
<accession>D1Z0N7</accession>
<reference evidence="3 4" key="1">
    <citation type="journal article" date="2007" name="Appl. Environ. Microbiol.">
        <title>Isolation of key methanogens for global methane emission from rice paddy fields: a novel isolate affiliated with the clone cluster rice cluster I.</title>
        <authorList>
            <person name="Sakai S."/>
            <person name="Imachi H."/>
            <person name="Sekiguchi Y."/>
            <person name="Ohashi A."/>
            <person name="Harada H."/>
            <person name="Kamagata Y."/>
        </authorList>
    </citation>
    <scope>NUCLEOTIDE SEQUENCE [LARGE SCALE GENOMIC DNA]</scope>
    <source>
        <strain evidence="4">DSM 17711 / JCM 13418 / NBRC 101707 / SANAE</strain>
    </source>
</reference>
<proteinExistence type="predicted"/>
<dbReference type="Proteomes" id="UP000001882">
    <property type="component" value="Chromosome"/>
</dbReference>
<name>D1Z0N7_METPS</name>
<keyword evidence="4" id="KW-1185">Reference proteome</keyword>
<dbReference type="InParanoid" id="D1Z0N7"/>
<dbReference type="AlphaFoldDB" id="D1Z0N7"/>
<evidence type="ECO:0000256" key="2">
    <source>
        <dbReference type="SAM" id="Phobius"/>
    </source>
</evidence>
<reference evidence="3 4" key="2">
    <citation type="journal article" date="2008" name="Int. J. Syst. Evol. Microbiol.">
        <title>Methanocella paludicola gen. nov., sp. nov., a methane-producing archaeon, the first isolate of the lineage 'Rice Cluster I', and proposal of the new archaeal order Methanocellales ord. nov.</title>
        <authorList>
            <person name="Sakai S."/>
            <person name="Imachi H."/>
            <person name="Hanada S."/>
            <person name="Ohashi A."/>
            <person name="Harada H."/>
            <person name="Kamagata Y."/>
        </authorList>
    </citation>
    <scope>NUCLEOTIDE SEQUENCE [LARGE SCALE GENOMIC DNA]</scope>
    <source>
        <strain evidence="4">DSM 17711 / JCM 13418 / NBRC 101707 / SANAE</strain>
    </source>
</reference>
<dbReference type="STRING" id="304371.MCP_2187"/>
<dbReference type="RefSeq" id="WP_012900933.1">
    <property type="nucleotide sequence ID" value="NC_013665.1"/>
</dbReference>
<protein>
    <submittedName>
        <fullName evidence="3">Uncharacterized protein</fullName>
    </submittedName>
</protein>
<sequence>MVKKGDMISIALIMANVVFVCLLVAKGSFIAQDMAASNNSDNSSLPNTIIPDITLTATARPSPTITLAINEGALLFAEIRSQPRQESSTPTLTPTPTPTPTPTTNDDDIEQDDNRSYRSAANYTPGAKAVPSYRKVSKARSKHH</sequence>
<dbReference type="EMBL" id="AP011532">
    <property type="protein sequence ID" value="BAI62259.1"/>
    <property type="molecule type" value="Genomic_DNA"/>
</dbReference>
<keyword evidence="2" id="KW-1133">Transmembrane helix</keyword>
<reference evidence="4" key="3">
    <citation type="journal article" date="2011" name="PLoS ONE">
        <title>Genome sequence of a mesophilic hydrogenotrophic methanogen Methanocella paludicola, the first cultivated representative of the order Methanocellales.</title>
        <authorList>
            <person name="Sakai S."/>
            <person name="Takaki Y."/>
            <person name="Shimamura S."/>
            <person name="Sekine M."/>
            <person name="Tajima T."/>
            <person name="Kosugi H."/>
            <person name="Ichikawa N."/>
            <person name="Tasumi E."/>
            <person name="Hiraki A.T."/>
            <person name="Shimizu A."/>
            <person name="Kato Y."/>
            <person name="Nishiko R."/>
            <person name="Mori K."/>
            <person name="Fujita N."/>
            <person name="Imachi H."/>
            <person name="Takai K."/>
        </authorList>
    </citation>
    <scope>NUCLEOTIDE SEQUENCE [LARGE SCALE GENOMIC DNA]</scope>
    <source>
        <strain evidence="4">DSM 17711 / JCM 13418 / NBRC 101707 / SANAE</strain>
    </source>
</reference>
<evidence type="ECO:0000313" key="4">
    <source>
        <dbReference type="Proteomes" id="UP000001882"/>
    </source>
</evidence>
<dbReference type="GeneID" id="8682032"/>
<dbReference type="KEGG" id="mpd:MCP_2187"/>
<keyword evidence="2" id="KW-0472">Membrane</keyword>
<feature type="region of interest" description="Disordered" evidence="1">
    <location>
        <begin position="78"/>
        <end position="144"/>
    </location>
</feature>
<evidence type="ECO:0000313" key="3">
    <source>
        <dbReference type="EMBL" id="BAI62259.1"/>
    </source>
</evidence>
<keyword evidence="2" id="KW-0812">Transmembrane</keyword>